<evidence type="ECO:0000256" key="1">
    <source>
        <dbReference type="SAM" id="Phobius"/>
    </source>
</evidence>
<protein>
    <recommendedName>
        <fullName evidence="3">Transmembrane protein</fullName>
    </recommendedName>
</protein>
<feature type="non-terminal residue" evidence="2">
    <location>
        <position position="1"/>
    </location>
</feature>
<evidence type="ECO:0000313" key="2">
    <source>
        <dbReference type="EMBL" id="JAP89454.1"/>
    </source>
</evidence>
<keyword evidence="1" id="KW-0472">Membrane</keyword>
<dbReference type="EMBL" id="GDID01007152">
    <property type="protein sequence ID" value="JAP89454.1"/>
    <property type="molecule type" value="Transcribed_RNA"/>
</dbReference>
<keyword evidence="1" id="KW-0812">Transmembrane</keyword>
<keyword evidence="1" id="KW-1133">Transmembrane helix</keyword>
<sequence length="421" mass="47133">ATTISDFSYFKTESITLTDLPVLPDTIQNFYIEFSTYAEITSFTIDNVQESLSSLSNCFNPTASLLLDYAQATLKITGTGLCKLQLQTAAQLDILLDSNLLQFQFADQPDLLKLQTDYDANVNLEMTLSQSFSDYWATDKATARITLVDQITVISFEFSQVGFSSLQNIFWEPQLSTMNDVLKIFVQPLPSLQMATLQSQLSGVDKVFYNLKIPGSTLILQQLYSLFDSAKNPISFNNQISNSDKEVYKRFLQLAKESSVCYLYIIGVKNDENVVIQQNTLQISQLSMENAILVKDGQNKIKFYSKDKIDGEMRGNVVLFPGIDTFPFSAVVKNNVMVFGADTPEQVTQLILGNNEYLLIQYVRNGQAGVIPVSEQQIINSQGSMIAAITVGAIASITFVVVIIFEIVMFRKHLKQLKKKK</sequence>
<organism evidence="2">
    <name type="scientific">Trepomonas sp. PC1</name>
    <dbReference type="NCBI Taxonomy" id="1076344"/>
    <lineage>
        <taxon>Eukaryota</taxon>
        <taxon>Metamonada</taxon>
        <taxon>Diplomonadida</taxon>
        <taxon>Hexamitidae</taxon>
        <taxon>Hexamitinae</taxon>
        <taxon>Trepomonas</taxon>
    </lineage>
</organism>
<evidence type="ECO:0008006" key="3">
    <source>
        <dbReference type="Google" id="ProtNLM"/>
    </source>
</evidence>
<accession>A0A146K0Y8</accession>
<name>A0A146K0Y8_9EUKA</name>
<dbReference type="AlphaFoldDB" id="A0A146K0Y8"/>
<gene>
    <name evidence="2" type="ORF">TPC1_31051</name>
</gene>
<reference evidence="2" key="1">
    <citation type="submission" date="2015-07" db="EMBL/GenBank/DDBJ databases">
        <title>Adaptation to a free-living lifestyle via gene acquisitions in the diplomonad Trepomonas sp. PC1.</title>
        <authorList>
            <person name="Xu F."/>
            <person name="Jerlstrom-Hultqvist J."/>
            <person name="Kolisko M."/>
            <person name="Simpson A.G.B."/>
            <person name="Roger A.J."/>
            <person name="Svard S.G."/>
            <person name="Andersson J.O."/>
        </authorList>
    </citation>
    <scope>NUCLEOTIDE SEQUENCE</scope>
    <source>
        <strain evidence="2">PC1</strain>
    </source>
</reference>
<feature type="transmembrane region" description="Helical" evidence="1">
    <location>
        <begin position="385"/>
        <end position="410"/>
    </location>
</feature>
<proteinExistence type="predicted"/>